<reference evidence="4 5" key="1">
    <citation type="submission" date="2024-09" db="EMBL/GenBank/DDBJ databases">
        <title>A chromosome-level genome assembly of Gray's grenadier anchovy, Coilia grayii.</title>
        <authorList>
            <person name="Fu Z."/>
        </authorList>
    </citation>
    <scope>NUCLEOTIDE SEQUENCE [LARGE SCALE GENOMIC DNA]</scope>
    <source>
        <strain evidence="4">G4</strain>
        <tissue evidence="4">Muscle</tissue>
    </source>
</reference>
<proteinExistence type="predicted"/>
<feature type="signal peptide" evidence="2">
    <location>
        <begin position="1"/>
        <end position="16"/>
    </location>
</feature>
<accession>A0ABD1JJ37</accession>
<dbReference type="Gene3D" id="2.60.40.3210">
    <property type="entry name" value="Zona pellucida, ZP-N domain"/>
    <property type="match status" value="1"/>
</dbReference>
<feature type="domain" description="ZP" evidence="3">
    <location>
        <begin position="124"/>
        <end position="390"/>
    </location>
</feature>
<dbReference type="InterPro" id="IPR055355">
    <property type="entry name" value="ZP-C"/>
</dbReference>
<name>A0ABD1JJ37_9TELE</name>
<organism evidence="4 5">
    <name type="scientific">Coilia grayii</name>
    <name type="common">Gray's grenadier anchovy</name>
    <dbReference type="NCBI Taxonomy" id="363190"/>
    <lineage>
        <taxon>Eukaryota</taxon>
        <taxon>Metazoa</taxon>
        <taxon>Chordata</taxon>
        <taxon>Craniata</taxon>
        <taxon>Vertebrata</taxon>
        <taxon>Euteleostomi</taxon>
        <taxon>Actinopterygii</taxon>
        <taxon>Neopterygii</taxon>
        <taxon>Teleostei</taxon>
        <taxon>Clupei</taxon>
        <taxon>Clupeiformes</taxon>
        <taxon>Clupeoidei</taxon>
        <taxon>Engraulidae</taxon>
        <taxon>Coilinae</taxon>
        <taxon>Coilia</taxon>
    </lineage>
</organism>
<sequence length="469" mass="52488">MISGLTLLILLYRVGCFPVEYSGTVDVDKPSESWEELKALIKTSGDFEGGWYSEVSVSPSFKTSPPFLPLLKLPLFNIDMSPVSRDIFNPEEGTRPLPEEVIPKLLPPEHREEPPAQWGKVDALCHLDRIYVRIKKDVFGKPADAWRYLKVGTCPVNEATAEHYYFLYYLKDCGRTFTDGNLYATYSITLTYKPPDTGMILRDLPFKVDVHCKYYKHFNAYAIGFHPDTRSGTVFTRLSPASRVTLTPHDANWNPLMPGQSFAIGTPMNFEIKMPSRQSASLPSKTADDFERVYINKCYMTAASDPSSSPKHTVVDKNGCMEDSKVTAQSKFIPYSEKTTLRFSVGAFVFRDSAVLPTGQRTLYIHCEIALGPGTATPTAKSCTYNKDTKKWTELYGADQVCSCCESAGCPSDAPGINNPKEMLSSLLLEMPEWTEKSAPRTDKVASIPELIDADDSHDGFEIYWGRQN</sequence>
<evidence type="ECO:0000259" key="3">
    <source>
        <dbReference type="PROSITE" id="PS51034"/>
    </source>
</evidence>
<keyword evidence="1" id="KW-1015">Disulfide bond</keyword>
<gene>
    <name evidence="4" type="ORF">ACEWY4_017805</name>
</gene>
<dbReference type="Gene3D" id="2.60.40.4100">
    <property type="entry name" value="Zona pellucida, ZP-C domain"/>
    <property type="match status" value="1"/>
</dbReference>
<dbReference type="Pfam" id="PF00100">
    <property type="entry name" value="Zona_pellucida"/>
    <property type="match status" value="1"/>
</dbReference>
<dbReference type="Proteomes" id="UP001591681">
    <property type="component" value="Unassembled WGS sequence"/>
</dbReference>
<evidence type="ECO:0000256" key="1">
    <source>
        <dbReference type="ARBA" id="ARBA00023157"/>
    </source>
</evidence>
<dbReference type="PANTHER" id="PTHR11576">
    <property type="entry name" value="ZONA PELLUCIDA SPERM-BINDING PROTEIN 3"/>
    <property type="match status" value="1"/>
</dbReference>
<evidence type="ECO:0000313" key="5">
    <source>
        <dbReference type="Proteomes" id="UP001591681"/>
    </source>
</evidence>
<dbReference type="EMBL" id="JBHFQA010000015">
    <property type="protein sequence ID" value="KAL2086746.1"/>
    <property type="molecule type" value="Genomic_DNA"/>
</dbReference>
<dbReference type="PROSITE" id="PS51034">
    <property type="entry name" value="ZP_2"/>
    <property type="match status" value="1"/>
</dbReference>
<comment type="caution">
    <text evidence="4">The sequence shown here is derived from an EMBL/GenBank/DDBJ whole genome shotgun (WGS) entry which is preliminary data.</text>
</comment>
<dbReference type="InterPro" id="IPR042235">
    <property type="entry name" value="ZP-C_dom"/>
</dbReference>
<feature type="chain" id="PRO_5044868418" description="ZP domain-containing protein" evidence="2">
    <location>
        <begin position="17"/>
        <end position="469"/>
    </location>
</feature>
<dbReference type="InterPro" id="IPR001507">
    <property type="entry name" value="ZP_dom"/>
</dbReference>
<protein>
    <recommendedName>
        <fullName evidence="3">ZP domain-containing protein</fullName>
    </recommendedName>
</protein>
<evidence type="ECO:0000313" key="4">
    <source>
        <dbReference type="EMBL" id="KAL2086746.1"/>
    </source>
</evidence>
<dbReference type="FunFam" id="2.60.40.4100:FF:000002">
    <property type="entry name" value="Zona pellucida sperm-binding protein 3"/>
    <property type="match status" value="1"/>
</dbReference>
<dbReference type="AlphaFoldDB" id="A0ABD1JJ37"/>
<evidence type="ECO:0000256" key="2">
    <source>
        <dbReference type="SAM" id="SignalP"/>
    </source>
</evidence>
<dbReference type="SMART" id="SM00241">
    <property type="entry name" value="ZP"/>
    <property type="match status" value="1"/>
</dbReference>
<dbReference type="PANTHER" id="PTHR11576:SF26">
    <property type="entry name" value="ZONA PELLUCIDA GLYCOPROTEIN 3D TANDEM DUPLICATE 2"/>
    <property type="match status" value="1"/>
</dbReference>
<keyword evidence="2" id="KW-0732">Signal</keyword>
<keyword evidence="5" id="KW-1185">Reference proteome</keyword>